<dbReference type="EMBL" id="JAFMYU010000009">
    <property type="protein sequence ID" value="MBO0931965.1"/>
    <property type="molecule type" value="Genomic_DNA"/>
</dbReference>
<protein>
    <submittedName>
        <fullName evidence="2">Crp/Fnr family transcriptional regulator</fullName>
    </submittedName>
</protein>
<dbReference type="AlphaFoldDB" id="A0A939G7T5"/>
<keyword evidence="3" id="KW-1185">Reference proteome</keyword>
<gene>
    <name evidence="2" type="ORF">J2I48_13225</name>
</gene>
<sequence>MVANEIFYIDQFRNRLNTYAPVATDTFDKLRPILRLRPVAKGEFMVRAGQTATDFHFVCEGIVASLIVNREGNTHIKNFFTPGNFAGSKASLLRSSPSSFSLQVLDAGVIISFDYKKIKRLIYDHEDLKNFYIAYLEENWVIDNEKRQLAFATQTAKERYLTFLETYPGLDKRVSQHHIASYLGVTPTQLSRIRKIVYQK</sequence>
<dbReference type="CDD" id="cd00038">
    <property type="entry name" value="CAP_ED"/>
    <property type="match status" value="1"/>
</dbReference>
<dbReference type="Pfam" id="PF00027">
    <property type="entry name" value="cNMP_binding"/>
    <property type="match status" value="1"/>
</dbReference>
<dbReference type="Proteomes" id="UP000664795">
    <property type="component" value="Unassembled WGS sequence"/>
</dbReference>
<dbReference type="SUPFAM" id="SSF51206">
    <property type="entry name" value="cAMP-binding domain-like"/>
    <property type="match status" value="1"/>
</dbReference>
<dbReference type="Gene3D" id="2.60.120.10">
    <property type="entry name" value="Jelly Rolls"/>
    <property type="match status" value="1"/>
</dbReference>
<comment type="caution">
    <text evidence="2">The sequence shown here is derived from an EMBL/GenBank/DDBJ whole genome shotgun (WGS) entry which is preliminary data.</text>
</comment>
<dbReference type="InterPro" id="IPR000595">
    <property type="entry name" value="cNMP-bd_dom"/>
</dbReference>
<proteinExistence type="predicted"/>
<dbReference type="InterPro" id="IPR014710">
    <property type="entry name" value="RmlC-like_jellyroll"/>
</dbReference>
<organism evidence="2 3">
    <name type="scientific">Fibrella aquatilis</name>
    <dbReference type="NCBI Taxonomy" id="2817059"/>
    <lineage>
        <taxon>Bacteria</taxon>
        <taxon>Pseudomonadati</taxon>
        <taxon>Bacteroidota</taxon>
        <taxon>Cytophagia</taxon>
        <taxon>Cytophagales</taxon>
        <taxon>Spirosomataceae</taxon>
        <taxon>Fibrella</taxon>
    </lineage>
</organism>
<dbReference type="RefSeq" id="WP_207335933.1">
    <property type="nucleotide sequence ID" value="NZ_JAFMYU010000009.1"/>
</dbReference>
<dbReference type="InterPro" id="IPR018490">
    <property type="entry name" value="cNMP-bd_dom_sf"/>
</dbReference>
<feature type="domain" description="Cyclic nucleotide-binding" evidence="1">
    <location>
        <begin position="18"/>
        <end position="139"/>
    </location>
</feature>
<evidence type="ECO:0000313" key="3">
    <source>
        <dbReference type="Proteomes" id="UP000664795"/>
    </source>
</evidence>
<evidence type="ECO:0000313" key="2">
    <source>
        <dbReference type="EMBL" id="MBO0931965.1"/>
    </source>
</evidence>
<dbReference type="PROSITE" id="PS50042">
    <property type="entry name" value="CNMP_BINDING_3"/>
    <property type="match status" value="1"/>
</dbReference>
<accession>A0A939G7T5</accession>
<name>A0A939G7T5_9BACT</name>
<evidence type="ECO:0000259" key="1">
    <source>
        <dbReference type="PROSITE" id="PS50042"/>
    </source>
</evidence>
<reference evidence="2 3" key="1">
    <citation type="submission" date="2021-03" db="EMBL/GenBank/DDBJ databases">
        <title>Fibrella sp. HMF5036 genome sequencing and assembly.</title>
        <authorList>
            <person name="Kang H."/>
            <person name="Kim H."/>
            <person name="Bae S."/>
            <person name="Joh K."/>
        </authorList>
    </citation>
    <scope>NUCLEOTIDE SEQUENCE [LARGE SCALE GENOMIC DNA]</scope>
    <source>
        <strain evidence="2 3">HMF5036</strain>
    </source>
</reference>